<dbReference type="SUPFAM" id="SSF50199">
    <property type="entry name" value="Staphylococcal nuclease"/>
    <property type="match status" value="1"/>
</dbReference>
<sequence length="158" mass="17833">MKATGIKIFLGSLLLVSNIANADFVARVIGVTDGDTITVLDRSNNQIKVRLADIDAPEKSQPFGAKAKQALSDLTFNRNVYIQEKGYDKYHRLIGTVLVGVDPINRIMVKNGMAWAFREYLDDPIMLDLESYARKNKIGLWQDAKPVYPSMWRKNQSQ</sequence>
<geneLocation type="plasmid" evidence="6">
    <name>pAB_CC</name>
</geneLocation>
<dbReference type="AlphaFoldDB" id="A0A076G3P3"/>
<dbReference type="SMART" id="SM00318">
    <property type="entry name" value="SNc"/>
    <property type="match status" value="1"/>
</dbReference>
<reference evidence="6" key="1">
    <citation type="submission" date="2013-11" db="EMBL/GenBank/DDBJ databases">
        <authorList>
            <person name="Liu C.-C."/>
            <person name="Tang C.Y."/>
            <person name="Kuo H.-Y."/>
            <person name="Chang K.-C."/>
            <person name="Liou M.-L."/>
        </authorList>
    </citation>
    <scope>NUCLEOTIDE SEQUENCE</scope>
    <source>
        <strain evidence="6">TYTH-1</strain>
        <plasmid evidence="6">pAB_CC</plasmid>
    </source>
</reference>
<dbReference type="PROSITE" id="PS01123">
    <property type="entry name" value="TNASE_1"/>
    <property type="match status" value="1"/>
</dbReference>
<dbReference type="EMBL" id="KF889012">
    <property type="protein sequence ID" value="AII26492.1"/>
    <property type="molecule type" value="Genomic_DNA"/>
</dbReference>
<gene>
    <name evidence="6" type="ORF">M3Q_pABCC89</name>
</gene>
<evidence type="ECO:0000256" key="1">
    <source>
        <dbReference type="ARBA" id="ARBA00022722"/>
    </source>
</evidence>
<dbReference type="InterPro" id="IPR002071">
    <property type="entry name" value="Thermonucl_AS"/>
</dbReference>
<dbReference type="GO" id="GO:0016787">
    <property type="term" value="F:hydrolase activity"/>
    <property type="evidence" value="ECO:0007669"/>
    <property type="project" value="UniProtKB-KW"/>
</dbReference>
<accession>A0A076G3P3</accession>
<evidence type="ECO:0000256" key="2">
    <source>
        <dbReference type="ARBA" id="ARBA00022759"/>
    </source>
</evidence>
<proteinExistence type="predicted"/>
<dbReference type="InterPro" id="IPR016071">
    <property type="entry name" value="Staphylococal_nuclease_OB-fold"/>
</dbReference>
<feature type="signal peptide" evidence="4">
    <location>
        <begin position="1"/>
        <end position="22"/>
    </location>
</feature>
<dbReference type="Gene3D" id="2.40.50.90">
    <property type="match status" value="1"/>
</dbReference>
<evidence type="ECO:0000256" key="3">
    <source>
        <dbReference type="ARBA" id="ARBA00022801"/>
    </source>
</evidence>
<feature type="domain" description="TNase-like" evidence="5">
    <location>
        <begin position="22"/>
        <end position="143"/>
    </location>
</feature>
<evidence type="ECO:0000259" key="5">
    <source>
        <dbReference type="PROSITE" id="PS50830"/>
    </source>
</evidence>
<dbReference type="RefSeq" id="WP_024437211.1">
    <property type="nucleotide sequence ID" value="NZ_KF889012.1"/>
</dbReference>
<reference evidence="6" key="2">
    <citation type="journal article" date="2014" name="Genomics">
        <title>Prevalence and mapping of a plasmid encoding a type IV secretion system in Acinetobacter baumannii.</title>
        <authorList>
            <person name="Liu C.C."/>
            <person name="Kuo H.Y."/>
            <person name="Tang C.Y."/>
            <person name="Chang K.C."/>
            <person name="Liou M.L."/>
        </authorList>
    </citation>
    <scope>NUCLEOTIDE SEQUENCE</scope>
    <source>
        <strain evidence="6">TYTH-1</strain>
        <plasmid evidence="6">pAB_CC</plasmid>
    </source>
</reference>
<keyword evidence="4" id="KW-0732">Signal</keyword>
<dbReference type="InterPro" id="IPR035437">
    <property type="entry name" value="SNase_OB-fold_sf"/>
</dbReference>
<name>A0A076G3P3_ACIBA</name>
<keyword evidence="3" id="KW-0378">Hydrolase</keyword>
<dbReference type="PANTHER" id="PTHR12302">
    <property type="entry name" value="EBNA2 BINDING PROTEIN P100"/>
    <property type="match status" value="1"/>
</dbReference>
<keyword evidence="6" id="KW-0614">Plasmid</keyword>
<evidence type="ECO:0000313" key="6">
    <source>
        <dbReference type="EMBL" id="AII26492.1"/>
    </source>
</evidence>
<dbReference type="Pfam" id="PF00565">
    <property type="entry name" value="SNase"/>
    <property type="match status" value="1"/>
</dbReference>
<dbReference type="GO" id="GO:0003676">
    <property type="term" value="F:nucleic acid binding"/>
    <property type="evidence" value="ECO:0007669"/>
    <property type="project" value="InterPro"/>
</dbReference>
<dbReference type="GO" id="GO:0004519">
    <property type="term" value="F:endonuclease activity"/>
    <property type="evidence" value="ECO:0007669"/>
    <property type="project" value="UniProtKB-KW"/>
</dbReference>
<protein>
    <submittedName>
        <fullName evidence="6">Thermonuclease protein</fullName>
    </submittedName>
</protein>
<organism evidence="6">
    <name type="scientific">Acinetobacter baumannii TYTH-1</name>
    <dbReference type="NCBI Taxonomy" id="1100841"/>
    <lineage>
        <taxon>Bacteria</taxon>
        <taxon>Pseudomonadati</taxon>
        <taxon>Pseudomonadota</taxon>
        <taxon>Gammaproteobacteria</taxon>
        <taxon>Moraxellales</taxon>
        <taxon>Moraxellaceae</taxon>
        <taxon>Acinetobacter</taxon>
        <taxon>Acinetobacter calcoaceticus/baumannii complex</taxon>
    </lineage>
</organism>
<dbReference type="PANTHER" id="PTHR12302:SF3">
    <property type="entry name" value="SERINE_THREONINE-PROTEIN KINASE 31"/>
    <property type="match status" value="1"/>
</dbReference>
<evidence type="ECO:0000256" key="4">
    <source>
        <dbReference type="SAM" id="SignalP"/>
    </source>
</evidence>
<feature type="chain" id="PRO_5001711876" evidence="4">
    <location>
        <begin position="23"/>
        <end position="158"/>
    </location>
</feature>
<keyword evidence="2" id="KW-0255">Endonuclease</keyword>
<keyword evidence="1" id="KW-0540">Nuclease</keyword>
<dbReference type="PROSITE" id="PS50830">
    <property type="entry name" value="TNASE_3"/>
    <property type="match status" value="1"/>
</dbReference>